<proteinExistence type="predicted"/>
<keyword evidence="1" id="KW-0472">Membrane</keyword>
<dbReference type="EMBL" id="QXFY01000555">
    <property type="protein sequence ID" value="KAE9341091.1"/>
    <property type="molecule type" value="Genomic_DNA"/>
</dbReference>
<dbReference type="Proteomes" id="UP000486351">
    <property type="component" value="Unassembled WGS sequence"/>
</dbReference>
<name>A0A6G0RSR6_9STRA</name>
<feature type="transmembrane region" description="Helical" evidence="1">
    <location>
        <begin position="132"/>
        <end position="151"/>
    </location>
</feature>
<sequence>MVRESSRAAATLFLEVTALSQALENSCDEECSEDEWKDPHVLQEPWRVVTARLRCQNGRSQREMQIEQSASTCVTCRRPAAPDAVSKIDKNSPMKASRTAECHAAGTHGLNRFTFIRYLRTVKSTKIKSLSGSLYCIAIVYRSLFGIILSLEV</sequence>
<accession>A0A6G0RSR6</accession>
<reference evidence="3 4" key="1">
    <citation type="submission" date="2018-09" db="EMBL/GenBank/DDBJ databases">
        <title>Genomic investigation of the strawberry pathogen Phytophthora fragariae indicates pathogenicity is determined by transcriptional variation in three key races.</title>
        <authorList>
            <person name="Adams T.M."/>
            <person name="Armitage A.D."/>
            <person name="Sobczyk M.K."/>
            <person name="Bates H.J."/>
            <person name="Dunwell J.M."/>
            <person name="Nellist C.F."/>
            <person name="Harrison R.J."/>
        </authorList>
    </citation>
    <scope>NUCLEOTIDE SEQUENCE [LARGE SCALE GENOMIC DNA]</scope>
    <source>
        <strain evidence="3 4">NOV-77</strain>
    </source>
</reference>
<evidence type="ECO:0000313" key="3">
    <source>
        <dbReference type="EMBL" id="KAE9341091.1"/>
    </source>
</evidence>
<gene>
    <name evidence="3" type="ORF">PF008_g10795</name>
</gene>
<dbReference type="AlphaFoldDB" id="A0A6G0RSR6"/>
<organism evidence="3 4">
    <name type="scientific">Phytophthora fragariae</name>
    <dbReference type="NCBI Taxonomy" id="53985"/>
    <lineage>
        <taxon>Eukaryota</taxon>
        <taxon>Sar</taxon>
        <taxon>Stramenopiles</taxon>
        <taxon>Oomycota</taxon>
        <taxon>Peronosporomycetes</taxon>
        <taxon>Peronosporales</taxon>
        <taxon>Peronosporaceae</taxon>
        <taxon>Phytophthora</taxon>
    </lineage>
</organism>
<evidence type="ECO:0000256" key="1">
    <source>
        <dbReference type="SAM" id="Phobius"/>
    </source>
</evidence>
<protein>
    <submittedName>
        <fullName evidence="3">Uncharacterized protein</fullName>
    </submittedName>
</protein>
<keyword evidence="2" id="KW-0732">Signal</keyword>
<feature type="signal peptide" evidence="2">
    <location>
        <begin position="1"/>
        <end position="22"/>
    </location>
</feature>
<feature type="chain" id="PRO_5026024695" evidence="2">
    <location>
        <begin position="23"/>
        <end position="153"/>
    </location>
</feature>
<keyword evidence="1" id="KW-1133">Transmembrane helix</keyword>
<evidence type="ECO:0000313" key="4">
    <source>
        <dbReference type="Proteomes" id="UP000486351"/>
    </source>
</evidence>
<evidence type="ECO:0000256" key="2">
    <source>
        <dbReference type="SAM" id="SignalP"/>
    </source>
</evidence>
<keyword evidence="1" id="KW-0812">Transmembrane</keyword>
<comment type="caution">
    <text evidence="3">The sequence shown here is derived from an EMBL/GenBank/DDBJ whole genome shotgun (WGS) entry which is preliminary data.</text>
</comment>